<organism evidence="2 3">
    <name type="scientific">Desulfobulbus oralis</name>
    <dbReference type="NCBI Taxonomy" id="1986146"/>
    <lineage>
        <taxon>Bacteria</taxon>
        <taxon>Pseudomonadati</taxon>
        <taxon>Thermodesulfobacteriota</taxon>
        <taxon>Desulfobulbia</taxon>
        <taxon>Desulfobulbales</taxon>
        <taxon>Desulfobulbaceae</taxon>
        <taxon>Desulfobulbus</taxon>
    </lineage>
</organism>
<dbReference type="PANTHER" id="PTHR30188">
    <property type="entry name" value="ABC TRANSPORTER PERMEASE PROTEIN-RELATED"/>
    <property type="match status" value="1"/>
</dbReference>
<dbReference type="PANTHER" id="PTHR30188:SF3">
    <property type="entry name" value="ABC TRANSPORTER PERMEASE"/>
    <property type="match status" value="1"/>
</dbReference>
<dbReference type="RefSeq" id="WP_104936743.1">
    <property type="nucleotide sequence ID" value="NZ_CP021255.1"/>
</dbReference>
<evidence type="ECO:0008006" key="4">
    <source>
        <dbReference type="Google" id="ProtNLM"/>
    </source>
</evidence>
<evidence type="ECO:0000256" key="1">
    <source>
        <dbReference type="SAM" id="Phobius"/>
    </source>
</evidence>
<keyword evidence="1" id="KW-0812">Transmembrane</keyword>
<protein>
    <recommendedName>
        <fullName evidence="4">ABC transporter permease</fullName>
    </recommendedName>
</protein>
<keyword evidence="3" id="KW-1185">Reference proteome</keyword>
<reference evidence="2 3" key="1">
    <citation type="journal article" date="2018" name="MBio">
        <title>Insights into the evolution of host association through the isolation and characterization of a novel human periodontal pathobiont, Desulfobulbus oralis.</title>
        <authorList>
            <person name="Cross K.L."/>
            <person name="Chirania P."/>
            <person name="Xiong W."/>
            <person name="Beall C.J."/>
            <person name="Elkins J.G."/>
            <person name="Giannone R.J."/>
            <person name="Griffen A.L."/>
            <person name="Guss A.M."/>
            <person name="Hettich R.L."/>
            <person name="Joshi S.S."/>
            <person name="Mokrzan E.M."/>
            <person name="Martin R.K."/>
            <person name="Zhulin I.B."/>
            <person name="Leys E.J."/>
            <person name="Podar M."/>
        </authorList>
    </citation>
    <scope>NUCLEOTIDE SEQUENCE [LARGE SCALE GENOMIC DNA]</scope>
    <source>
        <strain evidence="2 3">ORNL</strain>
    </source>
</reference>
<dbReference type="OrthoDB" id="9805022at2"/>
<dbReference type="GO" id="GO:0043190">
    <property type="term" value="C:ATP-binding cassette (ABC) transporter complex"/>
    <property type="evidence" value="ECO:0007669"/>
    <property type="project" value="InterPro"/>
</dbReference>
<proteinExistence type="predicted"/>
<keyword evidence="1" id="KW-1133">Transmembrane helix</keyword>
<feature type="transmembrane region" description="Helical" evidence="1">
    <location>
        <begin position="347"/>
        <end position="371"/>
    </location>
</feature>
<feature type="transmembrane region" description="Helical" evidence="1">
    <location>
        <begin position="198"/>
        <end position="223"/>
    </location>
</feature>
<dbReference type="EMBL" id="CP021255">
    <property type="protein sequence ID" value="AVD71490.1"/>
    <property type="molecule type" value="Genomic_DNA"/>
</dbReference>
<dbReference type="AlphaFoldDB" id="A0A2L1GP82"/>
<gene>
    <name evidence="2" type="ORF">CAY53_08440</name>
</gene>
<evidence type="ECO:0000313" key="2">
    <source>
        <dbReference type="EMBL" id="AVD71490.1"/>
    </source>
</evidence>
<dbReference type="Proteomes" id="UP000239867">
    <property type="component" value="Chromosome"/>
</dbReference>
<dbReference type="KEGG" id="deo:CAY53_08440"/>
<feature type="transmembrane region" description="Helical" evidence="1">
    <location>
        <begin position="314"/>
        <end position="335"/>
    </location>
</feature>
<accession>A0A2L1GP82</accession>
<dbReference type="Pfam" id="PF02405">
    <property type="entry name" value="MlaE"/>
    <property type="match status" value="1"/>
</dbReference>
<dbReference type="GO" id="GO:0005548">
    <property type="term" value="F:phospholipid transporter activity"/>
    <property type="evidence" value="ECO:0007669"/>
    <property type="project" value="TreeGrafter"/>
</dbReference>
<evidence type="ECO:0000313" key="3">
    <source>
        <dbReference type="Proteomes" id="UP000239867"/>
    </source>
</evidence>
<dbReference type="InterPro" id="IPR030802">
    <property type="entry name" value="Permease_MalE"/>
</dbReference>
<sequence length="372" mass="39142">MLQVPAYTISQPTPGSVRIDLKGDWTLASAAPAPDQALRMIAAATAGVTVNGAALGVWDTRLLLFLRELAAAADKRSLRLQNEALPAGALRLLELAAQSQGKAAGHQSDRASLLYLLGEKAIGVWQATRDLATFTGEIVLELPRLCTGKSAFRMQDFLYFVQVCGVESLPIVSLIAVLVGVILSFVGAVQLQLFGAEIYIANLVALGMVMEMGALMSGIIIAGRIGAAYAAQLGTMQTNEEIDALRTMGISPIAFLVLPRLFALAVMMPLLCVYADLMGILGGVFIGQTVLGLSPSEFMHQAMHSVRLSHCMQGLAKSAVFGILIGFAGCLRGMACGRSAMAVGEATTSAVVTSIVFIVVSDSILTIIFNVL</sequence>
<keyword evidence="1" id="KW-0472">Membrane</keyword>
<feature type="transmembrane region" description="Helical" evidence="1">
    <location>
        <begin position="157"/>
        <end position="186"/>
    </location>
</feature>
<feature type="transmembrane region" description="Helical" evidence="1">
    <location>
        <begin position="273"/>
        <end position="293"/>
    </location>
</feature>
<feature type="transmembrane region" description="Helical" evidence="1">
    <location>
        <begin position="244"/>
        <end position="267"/>
    </location>
</feature>
<name>A0A2L1GP82_9BACT</name>